<evidence type="ECO:0000256" key="16">
    <source>
        <dbReference type="ARBA" id="ARBA00049166"/>
    </source>
</evidence>
<gene>
    <name evidence="19" type="ORF">BHV66_08600</name>
</gene>
<evidence type="ECO:0000313" key="19">
    <source>
        <dbReference type="EMBL" id="OKY93696.1"/>
    </source>
</evidence>
<dbReference type="STRING" id="28117.BHV66_08600"/>
<dbReference type="PROSITE" id="PS50244">
    <property type="entry name" value="S5A_REDUCTASE"/>
    <property type="match status" value="1"/>
</dbReference>
<feature type="transmembrane region" description="Helical" evidence="17">
    <location>
        <begin position="107"/>
        <end position="129"/>
    </location>
</feature>
<evidence type="ECO:0000256" key="8">
    <source>
        <dbReference type="ARBA" id="ARBA00022989"/>
    </source>
</evidence>
<proteinExistence type="predicted"/>
<feature type="domain" description="3-oxo-5-alpha-steroid 4-dehydrogenase C-terminal" evidence="18">
    <location>
        <begin position="101"/>
        <end position="253"/>
    </location>
</feature>
<keyword evidence="8 17" id="KW-1133">Transmembrane helix</keyword>
<comment type="subcellular location">
    <subcellularLocation>
        <location evidence="1">Endoplasmic reticulum membrane</location>
        <topology evidence="1">Multi-pass membrane protein</topology>
    </subcellularLocation>
    <subcellularLocation>
        <location evidence="2">Microsome membrane</location>
    </subcellularLocation>
</comment>
<organism evidence="19 20">
    <name type="scientific">Alistipes putredinis</name>
    <dbReference type="NCBI Taxonomy" id="28117"/>
    <lineage>
        <taxon>Bacteria</taxon>
        <taxon>Pseudomonadati</taxon>
        <taxon>Bacteroidota</taxon>
        <taxon>Bacteroidia</taxon>
        <taxon>Bacteroidales</taxon>
        <taxon>Rikenellaceae</taxon>
        <taxon>Alistipes</taxon>
    </lineage>
</organism>
<reference evidence="19 20" key="1">
    <citation type="journal article" date="2016" name="Nat. Biotechnol.">
        <title>Measurement of bacterial replication rates in microbial communities.</title>
        <authorList>
            <person name="Brown C.T."/>
            <person name="Olm M.R."/>
            <person name="Thomas B.C."/>
            <person name="Banfield J.F."/>
        </authorList>
    </citation>
    <scope>NUCLEOTIDE SEQUENCE [LARGE SCALE GENOMIC DNA]</scope>
    <source>
        <strain evidence="19">CAG:67_53_122</strain>
    </source>
</reference>
<evidence type="ECO:0000256" key="9">
    <source>
        <dbReference type="ARBA" id="ARBA00023002"/>
    </source>
</evidence>
<evidence type="ECO:0000256" key="1">
    <source>
        <dbReference type="ARBA" id="ARBA00004477"/>
    </source>
</evidence>
<dbReference type="FunFam" id="1.20.120.1630:FF:000014">
    <property type="entry name" value="Steroid 5-alpha reductase, putative"/>
    <property type="match status" value="1"/>
</dbReference>
<dbReference type="GeneID" id="73802384"/>
<evidence type="ECO:0000256" key="2">
    <source>
        <dbReference type="ARBA" id="ARBA00004524"/>
    </source>
</evidence>
<keyword evidence="5" id="KW-0256">Endoplasmic reticulum</keyword>
<dbReference type="PANTHER" id="PTHR10556">
    <property type="entry name" value="3-OXO-5-ALPHA-STEROID 4-DEHYDROGENASE"/>
    <property type="match status" value="1"/>
</dbReference>
<dbReference type="PIRSF" id="PIRSF015596">
    <property type="entry name" value="5_alpha-SR2"/>
    <property type="match status" value="1"/>
</dbReference>
<feature type="transmembrane region" description="Helical" evidence="17">
    <location>
        <begin position="6"/>
        <end position="26"/>
    </location>
</feature>
<evidence type="ECO:0000256" key="12">
    <source>
        <dbReference type="ARBA" id="ARBA00037789"/>
    </source>
</evidence>
<dbReference type="PANTHER" id="PTHR10556:SF57">
    <property type="entry name" value="3-OXO-5-ALPHA-STEROID 4-DEHYDROGENASE 1"/>
    <property type="match status" value="1"/>
</dbReference>
<feature type="transmembrane region" description="Helical" evidence="17">
    <location>
        <begin position="198"/>
        <end position="222"/>
    </location>
</feature>
<dbReference type="Pfam" id="PF02544">
    <property type="entry name" value="Steroid_dh"/>
    <property type="match status" value="1"/>
</dbReference>
<keyword evidence="11 17" id="KW-0472">Membrane</keyword>
<feature type="transmembrane region" description="Helical" evidence="17">
    <location>
        <begin position="72"/>
        <end position="95"/>
    </location>
</feature>
<dbReference type="AlphaFoldDB" id="A0A1Q6F4E9"/>
<evidence type="ECO:0000256" key="7">
    <source>
        <dbReference type="ARBA" id="ARBA00022857"/>
    </source>
</evidence>
<keyword evidence="3 17" id="KW-0812">Transmembrane</keyword>
<dbReference type="GO" id="GO:0030154">
    <property type="term" value="P:cell differentiation"/>
    <property type="evidence" value="ECO:0007669"/>
    <property type="project" value="UniProtKB-KW"/>
</dbReference>
<dbReference type="Proteomes" id="UP000187417">
    <property type="component" value="Unassembled WGS sequence"/>
</dbReference>
<protein>
    <recommendedName>
        <fullName evidence="13">3-oxo-5-alpha-steroid 4-dehydrogenase 1</fullName>
    </recommendedName>
    <alternativeName>
        <fullName evidence="14">SR type 1</fullName>
    </alternativeName>
    <alternativeName>
        <fullName evidence="15">Steroid 5-alpha-reductase 1</fullName>
    </alternativeName>
</protein>
<sequence length="253" mass="29243">MAAYFNIFLIVMALLALAVYIALHYFEAGYGYLFNRKYGFPIPNRIGWVLMECPVFIAMTVLWLLSDRTWEAAPLALLILFQGHYLQRAFIFPLLIRGNSKMPAGIVGMGMLFNTLNALMQGGWIFYISPADYYEGWFSKPYFYIGAALFVAGMVINLHSDYIIRHLRKPGDTRHYIPRGGMFRYVSSANYFGELTEWVGFAIASWSWAGAVFAWWTFANLAPRAASLYKRYEKEFGQEFTSLHRKRIIPFIY</sequence>
<evidence type="ECO:0000313" key="20">
    <source>
        <dbReference type="Proteomes" id="UP000187417"/>
    </source>
</evidence>
<dbReference type="InterPro" id="IPR001104">
    <property type="entry name" value="3-oxo-5_a-steroid_4-DH_C"/>
</dbReference>
<name>A0A1Q6F4E9_9BACT</name>
<feature type="transmembrane region" description="Helical" evidence="17">
    <location>
        <begin position="46"/>
        <end position="66"/>
    </location>
</feature>
<dbReference type="GO" id="GO:0006694">
    <property type="term" value="P:steroid biosynthetic process"/>
    <property type="evidence" value="ECO:0007669"/>
    <property type="project" value="TreeGrafter"/>
</dbReference>
<evidence type="ECO:0000256" key="4">
    <source>
        <dbReference type="ARBA" id="ARBA00022782"/>
    </source>
</evidence>
<dbReference type="InterPro" id="IPR016636">
    <property type="entry name" value="3-oxo-5-alpha-steroid_4-DH"/>
</dbReference>
<dbReference type="EMBL" id="MNQH01000033">
    <property type="protein sequence ID" value="OKY93696.1"/>
    <property type="molecule type" value="Genomic_DNA"/>
</dbReference>
<keyword evidence="9" id="KW-0560">Oxidoreductase</keyword>
<evidence type="ECO:0000256" key="10">
    <source>
        <dbReference type="ARBA" id="ARBA00023098"/>
    </source>
</evidence>
<evidence type="ECO:0000256" key="17">
    <source>
        <dbReference type="SAM" id="Phobius"/>
    </source>
</evidence>
<evidence type="ECO:0000256" key="14">
    <source>
        <dbReference type="ARBA" id="ARBA00041664"/>
    </source>
</evidence>
<keyword evidence="7" id="KW-0521">NADP</keyword>
<comment type="catalytic activity">
    <reaction evidence="16">
        <text>androst-4-ene-3,17-dione + NADPH + H(+) = 5alpha-androstan-3,17-dione + NADP(+)</text>
        <dbReference type="Rhea" id="RHEA:50816"/>
        <dbReference type="ChEBI" id="CHEBI:15378"/>
        <dbReference type="ChEBI" id="CHEBI:15994"/>
        <dbReference type="ChEBI" id="CHEBI:16422"/>
        <dbReference type="ChEBI" id="CHEBI:57783"/>
        <dbReference type="ChEBI" id="CHEBI:58349"/>
    </reaction>
    <physiologicalReaction direction="left-to-right" evidence="16">
        <dbReference type="Rhea" id="RHEA:50817"/>
    </physiologicalReaction>
</comment>
<dbReference type="GO" id="GO:0003865">
    <property type="term" value="F:3-oxo-5-alpha-steroid 4-dehydrogenase activity"/>
    <property type="evidence" value="ECO:0007669"/>
    <property type="project" value="InterPro"/>
</dbReference>
<evidence type="ECO:0000256" key="11">
    <source>
        <dbReference type="ARBA" id="ARBA00023136"/>
    </source>
</evidence>
<evidence type="ECO:0000256" key="13">
    <source>
        <dbReference type="ARBA" id="ARBA00039428"/>
    </source>
</evidence>
<comment type="caution">
    <text evidence="19">The sequence shown here is derived from an EMBL/GenBank/DDBJ whole genome shotgun (WGS) entry which is preliminary data.</text>
</comment>
<keyword evidence="4" id="KW-0221">Differentiation</keyword>
<dbReference type="GO" id="GO:0016020">
    <property type="term" value="C:membrane"/>
    <property type="evidence" value="ECO:0007669"/>
    <property type="project" value="InterPro"/>
</dbReference>
<accession>A0A1Q6F4E9</accession>
<feature type="transmembrane region" description="Helical" evidence="17">
    <location>
        <begin position="141"/>
        <end position="164"/>
    </location>
</feature>
<dbReference type="Gene3D" id="1.20.120.1630">
    <property type="match status" value="1"/>
</dbReference>
<evidence type="ECO:0000256" key="3">
    <source>
        <dbReference type="ARBA" id="ARBA00022692"/>
    </source>
</evidence>
<comment type="function">
    <text evidence="12">Converts testosterone into 5-alpha-dihydrotestosterone and progesterone or corticosterone into their corresponding 5-alpha-3-oxosteroids. It plays a central role in sexual differentiation and androgen physiology.</text>
</comment>
<keyword evidence="10" id="KW-0443">Lipid metabolism</keyword>
<evidence type="ECO:0000256" key="5">
    <source>
        <dbReference type="ARBA" id="ARBA00022824"/>
    </source>
</evidence>
<dbReference type="InterPro" id="IPR039357">
    <property type="entry name" value="SRD5A/TECR"/>
</dbReference>
<keyword evidence="6" id="KW-0492">Microsome</keyword>
<evidence type="ECO:0000259" key="18">
    <source>
        <dbReference type="Pfam" id="PF02544"/>
    </source>
</evidence>
<evidence type="ECO:0000256" key="6">
    <source>
        <dbReference type="ARBA" id="ARBA00022848"/>
    </source>
</evidence>
<evidence type="ECO:0000256" key="15">
    <source>
        <dbReference type="ARBA" id="ARBA00042579"/>
    </source>
</evidence>
<dbReference type="RefSeq" id="WP_004327857.1">
    <property type="nucleotide sequence ID" value="NZ_BAAFKT010000006.1"/>
</dbReference>